<feature type="domain" description="YhcG PDDEXK nuclease" evidence="1">
    <location>
        <begin position="178"/>
        <end position="332"/>
    </location>
</feature>
<dbReference type="AlphaFoldDB" id="A0A9X2D3H3"/>
<reference evidence="3" key="1">
    <citation type="submission" date="2021-11" db="EMBL/GenBank/DDBJ databases">
        <title>Legionella maioricencis sp. nov., a new species isolated from hot water samples in Mallorca.</title>
        <authorList>
            <person name="Crespi S."/>
            <person name="Drasar V."/>
            <person name="Salva-Serra F."/>
            <person name="Jaen-Luchoro D."/>
            <person name="Pineiro-Iglesias B."/>
            <person name="Aliaga F."/>
            <person name="Fernandez-Juarez V."/>
            <person name="Coll G."/>
            <person name="Moore E.R.B."/>
            <person name="Bennasar-Figueras A."/>
        </authorList>
    </citation>
    <scope>NUCLEOTIDE SEQUENCE</scope>
    <source>
        <strain evidence="3">HCPI-6</strain>
    </source>
</reference>
<evidence type="ECO:0000313" key="3">
    <source>
        <dbReference type="EMBL" id="MCL9685826.1"/>
    </source>
</evidence>
<dbReference type="Pfam" id="PF17761">
    <property type="entry name" value="DUF1016_N"/>
    <property type="match status" value="1"/>
</dbReference>
<evidence type="ECO:0000259" key="1">
    <source>
        <dbReference type="Pfam" id="PF06250"/>
    </source>
</evidence>
<dbReference type="InterPro" id="IPR041527">
    <property type="entry name" value="YhcG_N"/>
</dbReference>
<gene>
    <name evidence="3" type="ORF">LOX96_17135</name>
</gene>
<dbReference type="RefSeq" id="WP_250424699.1">
    <property type="nucleotide sequence ID" value="NZ_JAJKBJ010000044.1"/>
</dbReference>
<proteinExistence type="predicted"/>
<feature type="domain" description="YhcG N-terminal" evidence="2">
    <location>
        <begin position="20"/>
        <end position="155"/>
    </location>
</feature>
<evidence type="ECO:0000313" key="4">
    <source>
        <dbReference type="Proteomes" id="UP001139721"/>
    </source>
</evidence>
<accession>A0A9X2D3H3</accession>
<dbReference type="Proteomes" id="UP001139721">
    <property type="component" value="Unassembled WGS sequence"/>
</dbReference>
<dbReference type="InterPro" id="IPR053148">
    <property type="entry name" value="PD-DEXK-like_domain"/>
</dbReference>
<dbReference type="EMBL" id="JAJKBJ010000044">
    <property type="protein sequence ID" value="MCL9685826.1"/>
    <property type="molecule type" value="Genomic_DNA"/>
</dbReference>
<keyword evidence="4" id="KW-1185">Reference proteome</keyword>
<evidence type="ECO:0000259" key="2">
    <source>
        <dbReference type="Pfam" id="PF17761"/>
    </source>
</evidence>
<sequence>MNELSLQDLPEYQSFLVQAMQQITQSRIKAAHSVNRELIMLYWWLGEHIVTQQNTYGWGKSFVEKFSLDLKKHYSDAKFGFSPQNLWYMRQFYLEYKDKPNLQQLVGEIPWSQNLLILSKIKDDNEKLYYLSAAKEQSWSRETLREQINSQAYQRHCLSEKNHNFKSTLPQDLAAQAQQSMKDVYMFDMLGITEPVVEAEIERRMVEKIKDVILELGYGFSFIGNQYRIVTPDSEYFIDLLFYHRKLQALVALELKRSKFKPEYAGKMNFYLNLLDDFVKEPHENPSIGIILCGDHSKFDVEYALRGIDKPVGVAGYQLTRDIPKQLRDALPDADQLEEKIMFELGLDNESQN</sequence>
<dbReference type="InterPro" id="IPR009362">
    <property type="entry name" value="YhcG_C"/>
</dbReference>
<dbReference type="Gene3D" id="3.40.1350.10">
    <property type="match status" value="1"/>
</dbReference>
<dbReference type="PANTHER" id="PTHR30547">
    <property type="entry name" value="UNCHARACTERIZED PROTEIN YHCG-RELATED"/>
    <property type="match status" value="1"/>
</dbReference>
<dbReference type="GO" id="GO:0003676">
    <property type="term" value="F:nucleic acid binding"/>
    <property type="evidence" value="ECO:0007669"/>
    <property type="project" value="InterPro"/>
</dbReference>
<dbReference type="InterPro" id="IPR011856">
    <property type="entry name" value="tRNA_endonuc-like_dom_sf"/>
</dbReference>
<organism evidence="3 4">
    <name type="scientific">Legionella maioricensis</name>
    <dbReference type="NCBI Taxonomy" id="2896528"/>
    <lineage>
        <taxon>Bacteria</taxon>
        <taxon>Pseudomonadati</taxon>
        <taxon>Pseudomonadota</taxon>
        <taxon>Gammaproteobacteria</taxon>
        <taxon>Legionellales</taxon>
        <taxon>Legionellaceae</taxon>
        <taxon>Legionella</taxon>
    </lineage>
</organism>
<name>A0A9X2D3H3_9GAMM</name>
<dbReference type="Pfam" id="PF06250">
    <property type="entry name" value="YhcG_C"/>
    <property type="match status" value="1"/>
</dbReference>
<dbReference type="PANTHER" id="PTHR30547:SF0">
    <property type="entry name" value="BLR8175 PROTEIN"/>
    <property type="match status" value="1"/>
</dbReference>
<comment type="caution">
    <text evidence="3">The sequence shown here is derived from an EMBL/GenBank/DDBJ whole genome shotgun (WGS) entry which is preliminary data.</text>
</comment>
<protein>
    <submittedName>
        <fullName evidence="3">PDDEXK nuclease domain-containing protein</fullName>
    </submittedName>
</protein>